<gene>
    <name evidence="2" type="ORF">HNR44_001425</name>
</gene>
<dbReference type="AlphaFoldDB" id="A0A841PQL6"/>
<keyword evidence="1" id="KW-0732">Signal</keyword>
<evidence type="ECO:0000313" key="3">
    <source>
        <dbReference type="Proteomes" id="UP000568839"/>
    </source>
</evidence>
<organism evidence="2 3">
    <name type="scientific">Geomicrobium halophilum</name>
    <dbReference type="NCBI Taxonomy" id="549000"/>
    <lineage>
        <taxon>Bacteria</taxon>
        <taxon>Bacillati</taxon>
        <taxon>Bacillota</taxon>
        <taxon>Bacilli</taxon>
        <taxon>Bacillales</taxon>
        <taxon>Geomicrobium</taxon>
    </lineage>
</organism>
<accession>A0A841PQL6</accession>
<name>A0A841PQL6_9BACL</name>
<comment type="caution">
    <text evidence="2">The sequence shown here is derived from an EMBL/GenBank/DDBJ whole genome shotgun (WGS) entry which is preliminary data.</text>
</comment>
<sequence>MEAEYIQVDMTVENASEDDISFYPSQATMITDTGEQLEPEMMASERIEGQFLGQVEKQGTSIYMLENSTADEVEIVELRFDALHDDELNDLGESIETEIELEQ</sequence>
<dbReference type="Gene3D" id="2.60.40.1240">
    <property type="match status" value="1"/>
</dbReference>
<evidence type="ECO:0008006" key="4">
    <source>
        <dbReference type="Google" id="ProtNLM"/>
    </source>
</evidence>
<dbReference type="Proteomes" id="UP000568839">
    <property type="component" value="Unassembled WGS sequence"/>
</dbReference>
<evidence type="ECO:0000313" key="2">
    <source>
        <dbReference type="EMBL" id="MBB6449476.1"/>
    </source>
</evidence>
<protein>
    <recommendedName>
        <fullName evidence="4">DUF4352 domain-containing protein</fullName>
    </recommendedName>
</protein>
<dbReference type="RefSeq" id="WP_184403353.1">
    <property type="nucleotide sequence ID" value="NZ_JACHHJ010000001.1"/>
</dbReference>
<keyword evidence="3" id="KW-1185">Reference proteome</keyword>
<reference evidence="2 3" key="1">
    <citation type="submission" date="2020-08" db="EMBL/GenBank/DDBJ databases">
        <title>Genomic Encyclopedia of Type Strains, Phase IV (KMG-IV): sequencing the most valuable type-strain genomes for metagenomic binning, comparative biology and taxonomic classification.</title>
        <authorList>
            <person name="Goeker M."/>
        </authorList>
    </citation>
    <scope>NUCLEOTIDE SEQUENCE [LARGE SCALE GENOMIC DNA]</scope>
    <source>
        <strain evidence="2 3">DSM 21769</strain>
    </source>
</reference>
<dbReference type="InterPro" id="IPR029050">
    <property type="entry name" value="Immunoprotect_excell_Ig-like"/>
</dbReference>
<evidence type="ECO:0000256" key="1">
    <source>
        <dbReference type="ARBA" id="ARBA00022729"/>
    </source>
</evidence>
<dbReference type="EMBL" id="JACHHJ010000001">
    <property type="protein sequence ID" value="MBB6449476.1"/>
    <property type="molecule type" value="Genomic_DNA"/>
</dbReference>
<proteinExistence type="predicted"/>